<protein>
    <submittedName>
        <fullName evidence="2">Acetyltransferase</fullName>
    </submittedName>
</protein>
<reference evidence="3" key="1">
    <citation type="submission" date="2016-10" db="EMBL/GenBank/DDBJ databases">
        <authorList>
            <person name="Varghese N."/>
            <person name="Submissions S."/>
        </authorList>
    </citation>
    <scope>NUCLEOTIDE SEQUENCE [LARGE SCALE GENOMIC DNA]</scope>
    <source>
        <strain evidence="3">DSM 44654</strain>
    </source>
</reference>
<evidence type="ECO:0000313" key="3">
    <source>
        <dbReference type="Proteomes" id="UP000198878"/>
    </source>
</evidence>
<evidence type="ECO:0000313" key="2">
    <source>
        <dbReference type="EMBL" id="SEF20586.1"/>
    </source>
</evidence>
<sequence>MLSTVEERIVVRPPRPGDHGSVGGFLIGLSLVSRYHRFFSGIRNITAELVDAMLTVTSTQWVLLALDGETVVGHAMAVRADGQAVDIGVVVADAYQYRGVGRRLAHELSAVLTASGSTRVRCDVLQENQVVLEWSRRFLADSRLEPDGETITVCGTLAGYKEIGCSAAGPAATAPSAKPV</sequence>
<dbReference type="EMBL" id="FNUJ01000001">
    <property type="protein sequence ID" value="SEF20586.1"/>
    <property type="molecule type" value="Genomic_DNA"/>
</dbReference>
<keyword evidence="2" id="KW-0808">Transferase</keyword>
<name>A0A1H5Q3D4_9PSEU</name>
<dbReference type="CDD" id="cd04301">
    <property type="entry name" value="NAT_SF"/>
    <property type="match status" value="1"/>
</dbReference>
<dbReference type="Proteomes" id="UP000198878">
    <property type="component" value="Unassembled WGS sequence"/>
</dbReference>
<gene>
    <name evidence="2" type="ORF">SAMN05421837_101424</name>
</gene>
<dbReference type="SUPFAM" id="SSF55729">
    <property type="entry name" value="Acyl-CoA N-acyltransferases (Nat)"/>
    <property type="match status" value="1"/>
</dbReference>
<dbReference type="GO" id="GO:0016747">
    <property type="term" value="F:acyltransferase activity, transferring groups other than amino-acyl groups"/>
    <property type="evidence" value="ECO:0007669"/>
    <property type="project" value="InterPro"/>
</dbReference>
<evidence type="ECO:0000259" key="1">
    <source>
        <dbReference type="PROSITE" id="PS51186"/>
    </source>
</evidence>
<proteinExistence type="predicted"/>
<dbReference type="Gene3D" id="3.40.630.30">
    <property type="match status" value="1"/>
</dbReference>
<dbReference type="OrthoDB" id="3357557at2"/>
<keyword evidence="3" id="KW-1185">Reference proteome</keyword>
<dbReference type="RefSeq" id="WP_086679114.1">
    <property type="nucleotide sequence ID" value="NZ_FNUJ01000001.1"/>
</dbReference>
<dbReference type="InterPro" id="IPR000182">
    <property type="entry name" value="GNAT_dom"/>
</dbReference>
<dbReference type="Pfam" id="PF00583">
    <property type="entry name" value="Acetyltransf_1"/>
    <property type="match status" value="1"/>
</dbReference>
<accession>A0A1H5Q3D4</accession>
<dbReference type="InterPro" id="IPR016181">
    <property type="entry name" value="Acyl_CoA_acyltransferase"/>
</dbReference>
<dbReference type="STRING" id="218821.SAMN05421837_101424"/>
<dbReference type="AlphaFoldDB" id="A0A1H5Q3D4"/>
<feature type="domain" description="N-acetyltransferase" evidence="1">
    <location>
        <begin position="9"/>
        <end position="180"/>
    </location>
</feature>
<organism evidence="2 3">
    <name type="scientific">Amycolatopsis pretoriensis</name>
    <dbReference type="NCBI Taxonomy" id="218821"/>
    <lineage>
        <taxon>Bacteria</taxon>
        <taxon>Bacillati</taxon>
        <taxon>Actinomycetota</taxon>
        <taxon>Actinomycetes</taxon>
        <taxon>Pseudonocardiales</taxon>
        <taxon>Pseudonocardiaceae</taxon>
        <taxon>Amycolatopsis</taxon>
    </lineage>
</organism>
<dbReference type="PROSITE" id="PS51186">
    <property type="entry name" value="GNAT"/>
    <property type="match status" value="1"/>
</dbReference>